<evidence type="ECO:0000256" key="1">
    <source>
        <dbReference type="SAM" id="Phobius"/>
    </source>
</evidence>
<protein>
    <submittedName>
        <fullName evidence="2">Putative conserved plasma membrane protein</fullName>
    </submittedName>
</protein>
<dbReference type="Pfam" id="PF16054">
    <property type="entry name" value="TMEM72"/>
    <property type="match status" value="1"/>
</dbReference>
<reference evidence="2" key="1">
    <citation type="journal article" date="2017" name="Ticks Tick Borne Dis.">
        <title>An insight into the sialome of Hyalomma excavatum.</title>
        <authorList>
            <person name="Ribeiro J.M."/>
            <person name="Slovak M."/>
            <person name="Francischetti I.M."/>
        </authorList>
    </citation>
    <scope>NUCLEOTIDE SEQUENCE</scope>
    <source>
        <strain evidence="2">Samish</strain>
        <tissue evidence="2">Salivary glands</tissue>
    </source>
</reference>
<keyword evidence="1" id="KW-1133">Transmembrane helix</keyword>
<feature type="transmembrane region" description="Helical" evidence="1">
    <location>
        <begin position="116"/>
        <end position="133"/>
    </location>
</feature>
<dbReference type="AlphaFoldDB" id="A0A131X7U9"/>
<feature type="transmembrane region" description="Helical" evidence="1">
    <location>
        <begin position="46"/>
        <end position="71"/>
    </location>
</feature>
<proteinExistence type="evidence at transcript level"/>
<dbReference type="EMBL" id="GEFH01004977">
    <property type="protein sequence ID" value="JAP63604.1"/>
    <property type="molecule type" value="mRNA"/>
</dbReference>
<accession>A0A131X7U9</accession>
<organism evidence="2">
    <name type="scientific">Hyalomma excavatum</name>
    <dbReference type="NCBI Taxonomy" id="257692"/>
    <lineage>
        <taxon>Eukaryota</taxon>
        <taxon>Metazoa</taxon>
        <taxon>Ecdysozoa</taxon>
        <taxon>Arthropoda</taxon>
        <taxon>Chelicerata</taxon>
        <taxon>Arachnida</taxon>
        <taxon>Acari</taxon>
        <taxon>Parasitiformes</taxon>
        <taxon>Ixodida</taxon>
        <taxon>Ixodoidea</taxon>
        <taxon>Ixodidae</taxon>
        <taxon>Hyalomminae</taxon>
        <taxon>Hyalomma</taxon>
    </lineage>
</organism>
<feature type="transmembrane region" description="Helical" evidence="1">
    <location>
        <begin position="92"/>
        <end position="110"/>
    </location>
</feature>
<keyword evidence="1" id="KW-0812">Transmembrane</keyword>
<dbReference type="PANTHER" id="PTHR28474:SF1">
    <property type="entry name" value="TRANSMEMBRANE PROTEIN 72"/>
    <property type="match status" value="1"/>
</dbReference>
<evidence type="ECO:0000313" key="2">
    <source>
        <dbReference type="EMBL" id="JAP63604.1"/>
    </source>
</evidence>
<dbReference type="PANTHER" id="PTHR28474">
    <property type="entry name" value="TRANSMEMBRANE PROTEIN 72"/>
    <property type="match status" value="1"/>
</dbReference>
<keyword evidence="1" id="KW-0472">Membrane</keyword>
<sequence>MSYRPNQGLYRTLDFVTPVTRVWGIFSAIVYWGIGADITYHGDSLGPYVLVSAVFITLFETAFAVDLFLEVCIREERGYCLRLWRGIRWVDLWRKSILYLALSILCFAYHSSSWLGGYAGATTLVLCVLYLILTYKNHLEVKEALLADKEASYDRFDALEEEVDETLPEPDVDTVGDQDRILEV</sequence>
<name>A0A131X7U9_9ACAR</name>
<dbReference type="InterPro" id="IPR032055">
    <property type="entry name" value="TMEM72"/>
</dbReference>
<feature type="transmembrane region" description="Helical" evidence="1">
    <location>
        <begin position="12"/>
        <end position="34"/>
    </location>
</feature>